<dbReference type="InterPro" id="IPR007815">
    <property type="entry name" value="Emycin_Estase"/>
</dbReference>
<evidence type="ECO:0000313" key="2">
    <source>
        <dbReference type="EMBL" id="OCA72549.1"/>
    </source>
</evidence>
<reference evidence="2 3" key="1">
    <citation type="submission" date="2016-07" db="EMBL/GenBank/DDBJ databases">
        <authorList>
            <person name="Jeong J.-J."/>
            <person name="Kim D.W."/>
            <person name="Sang M.K."/>
            <person name="Choi I.-G."/>
            <person name="Kim K.D."/>
        </authorList>
    </citation>
    <scope>NUCLEOTIDE SEQUENCE [LARGE SCALE GENOMIC DNA]</scope>
    <source>
        <strain evidence="2 3">UTM-3</strain>
    </source>
</reference>
<dbReference type="PANTHER" id="PTHR31299">
    <property type="entry name" value="ESTERASE, PUTATIVE (AFU_ORTHOLOGUE AFUA_1G05850)-RELATED"/>
    <property type="match status" value="1"/>
</dbReference>
<feature type="signal peptide" evidence="1">
    <location>
        <begin position="1"/>
        <end position="19"/>
    </location>
</feature>
<accession>A0A1B8ZLR7</accession>
<name>A0A1B8ZLR7_9FLAO</name>
<dbReference type="AlphaFoldDB" id="A0A1B8ZLR7"/>
<evidence type="ECO:0000313" key="3">
    <source>
        <dbReference type="Proteomes" id="UP000092651"/>
    </source>
</evidence>
<dbReference type="GO" id="GO:0046677">
    <property type="term" value="P:response to antibiotic"/>
    <property type="evidence" value="ECO:0007669"/>
    <property type="project" value="InterPro"/>
</dbReference>
<dbReference type="PANTHER" id="PTHR31299:SF0">
    <property type="entry name" value="ESTERASE, PUTATIVE (AFU_ORTHOLOGUE AFUA_1G05850)-RELATED"/>
    <property type="match status" value="1"/>
</dbReference>
<dbReference type="SUPFAM" id="SSF159501">
    <property type="entry name" value="EreA/ChaN-like"/>
    <property type="match status" value="1"/>
</dbReference>
<keyword evidence="1" id="KW-0732">Signal</keyword>
<evidence type="ECO:0008006" key="4">
    <source>
        <dbReference type="Google" id="ProtNLM"/>
    </source>
</evidence>
<dbReference type="EMBL" id="MAYH01000023">
    <property type="protein sequence ID" value="OCA72549.1"/>
    <property type="molecule type" value="Genomic_DNA"/>
</dbReference>
<keyword evidence="3" id="KW-1185">Reference proteome</keyword>
<organism evidence="2 3">
    <name type="scientific">Chryseobacterium artocarpi</name>
    <dbReference type="NCBI Taxonomy" id="1414727"/>
    <lineage>
        <taxon>Bacteria</taxon>
        <taxon>Pseudomonadati</taxon>
        <taxon>Bacteroidota</taxon>
        <taxon>Flavobacteriia</taxon>
        <taxon>Flavobacteriales</taxon>
        <taxon>Weeksellaceae</taxon>
        <taxon>Chryseobacterium group</taxon>
        <taxon>Chryseobacterium</taxon>
    </lineage>
</organism>
<dbReference type="Pfam" id="PF05139">
    <property type="entry name" value="Erythro_esteras"/>
    <property type="match status" value="1"/>
</dbReference>
<sequence>MRKLMVMALLLSAGHFSNAQSKTDFSKQYIDELYKSGSKIRSLSPNDTNFNDLEAIGRSIGEANFVLLGEPSHGDGGAIQMKTRLVKYLHEKKGFDVLMFEADLYAIMFELSDIKDLNSIDVSAKENIYTCWTESKVSQDLWTYYKKELKGNNPILLGGIDSRHAGNFSKTKLIGNLTDIVRSSQYNVDSEAYRKFVKDLEYILQNEFSSKKNGVDKDNFNTELNKIEEAVKFSSVDPRQRNLWLIEVNNIRNLFDLIILEKSRDIMMAENFIFLSKYIFPGKKIMVWSHNNHNVLDVNTYMSFNPEFAKQWYETDTYKGFTYFGTEIYRAFKDQVYSLAITSGSGNFSPAFFGKDFFHADFTKKAKVPESKEGSLEWYLKTKKTDLLFIPLPNAQGKPSGYPWFSSRLFDLGFEAKMDYTSSFNGVIYIDKTVDLNGQ</sequence>
<dbReference type="Gene3D" id="3.40.1660.10">
    <property type="entry name" value="EreA-like (biosynthetic domain)"/>
    <property type="match status" value="2"/>
</dbReference>
<dbReference type="Proteomes" id="UP000092651">
    <property type="component" value="Unassembled WGS sequence"/>
</dbReference>
<comment type="caution">
    <text evidence="2">The sequence shown here is derived from an EMBL/GenBank/DDBJ whole genome shotgun (WGS) entry which is preliminary data.</text>
</comment>
<dbReference type="CDD" id="cd14728">
    <property type="entry name" value="Ere-like"/>
    <property type="match status" value="1"/>
</dbReference>
<protein>
    <recommendedName>
        <fullName evidence="4">Erythromycin esterase</fullName>
    </recommendedName>
</protein>
<feature type="chain" id="PRO_5008620819" description="Erythromycin esterase" evidence="1">
    <location>
        <begin position="20"/>
        <end position="439"/>
    </location>
</feature>
<proteinExistence type="predicted"/>
<dbReference type="RefSeq" id="WP_065394768.1">
    <property type="nucleotide sequence ID" value="NZ_MAYH01000023.1"/>
</dbReference>
<dbReference type="OrthoDB" id="9810066at2"/>
<evidence type="ECO:0000256" key="1">
    <source>
        <dbReference type="SAM" id="SignalP"/>
    </source>
</evidence>
<dbReference type="InterPro" id="IPR052036">
    <property type="entry name" value="Hydrolase/PRTase-associated"/>
</dbReference>
<gene>
    <name evidence="2" type="ORF">BBI01_10570</name>
</gene>